<sequence length="89" mass="10279">MALGVTGNAQNRFIQVAVLLHMLDPVRGEPIPHGLDRNPIEIEKREHFLKRKFLDSFTLSSFTGERTYGTFQSFGRQCRWMMGRPAHPH</sequence>
<gene>
    <name evidence="1" type="ORF">B0J13DRAFT_572290</name>
</gene>
<dbReference type="Proteomes" id="UP000717696">
    <property type="component" value="Unassembled WGS sequence"/>
</dbReference>
<evidence type="ECO:0000313" key="1">
    <source>
        <dbReference type="EMBL" id="KAH7115510.1"/>
    </source>
</evidence>
<name>A0A9P9DA02_9HYPO</name>
<dbReference type="OrthoDB" id="4851849at2759"/>
<dbReference type="EMBL" id="JAGMUU010000038">
    <property type="protein sequence ID" value="KAH7115510.1"/>
    <property type="molecule type" value="Genomic_DNA"/>
</dbReference>
<proteinExistence type="predicted"/>
<accession>A0A9P9DA02</accession>
<evidence type="ECO:0000313" key="2">
    <source>
        <dbReference type="Proteomes" id="UP000717696"/>
    </source>
</evidence>
<organism evidence="1 2">
    <name type="scientific">Dactylonectria estremocensis</name>
    <dbReference type="NCBI Taxonomy" id="1079267"/>
    <lineage>
        <taxon>Eukaryota</taxon>
        <taxon>Fungi</taxon>
        <taxon>Dikarya</taxon>
        <taxon>Ascomycota</taxon>
        <taxon>Pezizomycotina</taxon>
        <taxon>Sordariomycetes</taxon>
        <taxon>Hypocreomycetidae</taxon>
        <taxon>Hypocreales</taxon>
        <taxon>Nectriaceae</taxon>
        <taxon>Dactylonectria</taxon>
    </lineage>
</organism>
<protein>
    <submittedName>
        <fullName evidence="1">Uncharacterized protein</fullName>
    </submittedName>
</protein>
<keyword evidence="2" id="KW-1185">Reference proteome</keyword>
<comment type="caution">
    <text evidence="1">The sequence shown here is derived from an EMBL/GenBank/DDBJ whole genome shotgun (WGS) entry which is preliminary data.</text>
</comment>
<reference evidence="1" key="1">
    <citation type="journal article" date="2021" name="Nat. Commun.">
        <title>Genetic determinants of endophytism in the Arabidopsis root mycobiome.</title>
        <authorList>
            <person name="Mesny F."/>
            <person name="Miyauchi S."/>
            <person name="Thiergart T."/>
            <person name="Pickel B."/>
            <person name="Atanasova L."/>
            <person name="Karlsson M."/>
            <person name="Huettel B."/>
            <person name="Barry K.W."/>
            <person name="Haridas S."/>
            <person name="Chen C."/>
            <person name="Bauer D."/>
            <person name="Andreopoulos W."/>
            <person name="Pangilinan J."/>
            <person name="LaButti K."/>
            <person name="Riley R."/>
            <person name="Lipzen A."/>
            <person name="Clum A."/>
            <person name="Drula E."/>
            <person name="Henrissat B."/>
            <person name="Kohler A."/>
            <person name="Grigoriev I.V."/>
            <person name="Martin F.M."/>
            <person name="Hacquard S."/>
        </authorList>
    </citation>
    <scope>NUCLEOTIDE SEQUENCE</scope>
    <source>
        <strain evidence="1">MPI-CAGE-AT-0021</strain>
    </source>
</reference>
<dbReference type="AlphaFoldDB" id="A0A9P9DA02"/>